<evidence type="ECO:0000313" key="3">
    <source>
        <dbReference type="Proteomes" id="UP001215598"/>
    </source>
</evidence>
<feature type="compositionally biased region" description="Acidic residues" evidence="1">
    <location>
        <begin position="11"/>
        <end position="20"/>
    </location>
</feature>
<keyword evidence="3" id="KW-1185">Reference proteome</keyword>
<evidence type="ECO:0000256" key="1">
    <source>
        <dbReference type="SAM" id="MobiDB-lite"/>
    </source>
</evidence>
<feature type="compositionally biased region" description="Low complexity" evidence="1">
    <location>
        <begin position="287"/>
        <end position="300"/>
    </location>
</feature>
<sequence length="447" mass="48387">MSSAARPCQAEDSDGDECDCESFAPKSSQPKVCRRCMHLKKQHPQVDETVASIVSKVKAEHEADSGMLSKINQAKRESLDGMRPKTGLKLKLPKPSSKGRIVKKAKAPVEKTEPASSATFIIDGFVILANGLTRVDKTLQPVDDHIPNLALIQTLINLGLAVRKDGRFEIPLSATHEDIVDLLSEALPGPMAYFEHLGPTVFTNAVAGLDLQAPPWVLLTRVKQHLEIVQVVHPAGIDLFTHRGKNATPGERFIFISSRSPIPVSEKDSWKKTEMLAFMPDSDSAEGESGSENTGGTPKSSKQKGKGRKRRSSVAFDDSDDLLGDEVSFKTEVKPKRRATRNNNIDITLPAIFKDSIAQEISASSTPFAGPSRLPNAIAGPSRPSNTSTEPIDLTGGSRSPSPNIPSFMFADTATTTPSHQLAIDPSFSDPVEYTYGPGPRAIPKFY</sequence>
<dbReference type="AlphaFoldDB" id="A0AAD7I4F1"/>
<gene>
    <name evidence="2" type="ORF">B0H16DRAFT_1767019</name>
</gene>
<evidence type="ECO:0000313" key="2">
    <source>
        <dbReference type="EMBL" id="KAJ7734872.1"/>
    </source>
</evidence>
<protein>
    <submittedName>
        <fullName evidence="2">Uncharacterized protein</fullName>
    </submittedName>
</protein>
<dbReference type="Proteomes" id="UP001215598">
    <property type="component" value="Unassembled WGS sequence"/>
</dbReference>
<dbReference type="EMBL" id="JARKIB010000130">
    <property type="protein sequence ID" value="KAJ7734872.1"/>
    <property type="molecule type" value="Genomic_DNA"/>
</dbReference>
<feature type="region of interest" description="Disordered" evidence="1">
    <location>
        <begin position="364"/>
        <end position="403"/>
    </location>
</feature>
<name>A0AAD7I4F1_9AGAR</name>
<reference evidence="2" key="1">
    <citation type="submission" date="2023-03" db="EMBL/GenBank/DDBJ databases">
        <title>Massive genome expansion in bonnet fungi (Mycena s.s.) driven by repeated elements and novel gene families across ecological guilds.</title>
        <authorList>
            <consortium name="Lawrence Berkeley National Laboratory"/>
            <person name="Harder C.B."/>
            <person name="Miyauchi S."/>
            <person name="Viragh M."/>
            <person name="Kuo A."/>
            <person name="Thoen E."/>
            <person name="Andreopoulos B."/>
            <person name="Lu D."/>
            <person name="Skrede I."/>
            <person name="Drula E."/>
            <person name="Henrissat B."/>
            <person name="Morin E."/>
            <person name="Kohler A."/>
            <person name="Barry K."/>
            <person name="LaButti K."/>
            <person name="Morin E."/>
            <person name="Salamov A."/>
            <person name="Lipzen A."/>
            <person name="Mereny Z."/>
            <person name="Hegedus B."/>
            <person name="Baldrian P."/>
            <person name="Stursova M."/>
            <person name="Weitz H."/>
            <person name="Taylor A."/>
            <person name="Grigoriev I.V."/>
            <person name="Nagy L.G."/>
            <person name="Martin F."/>
            <person name="Kauserud H."/>
        </authorList>
    </citation>
    <scope>NUCLEOTIDE SEQUENCE</scope>
    <source>
        <strain evidence="2">CBHHK182m</strain>
    </source>
</reference>
<feature type="compositionally biased region" description="Basic residues" evidence="1">
    <location>
        <begin position="301"/>
        <end position="312"/>
    </location>
</feature>
<feature type="region of interest" description="Disordered" evidence="1">
    <location>
        <begin position="280"/>
        <end position="315"/>
    </location>
</feature>
<accession>A0AAD7I4F1</accession>
<organism evidence="2 3">
    <name type="scientific">Mycena metata</name>
    <dbReference type="NCBI Taxonomy" id="1033252"/>
    <lineage>
        <taxon>Eukaryota</taxon>
        <taxon>Fungi</taxon>
        <taxon>Dikarya</taxon>
        <taxon>Basidiomycota</taxon>
        <taxon>Agaricomycotina</taxon>
        <taxon>Agaricomycetes</taxon>
        <taxon>Agaricomycetidae</taxon>
        <taxon>Agaricales</taxon>
        <taxon>Marasmiineae</taxon>
        <taxon>Mycenaceae</taxon>
        <taxon>Mycena</taxon>
    </lineage>
</organism>
<feature type="region of interest" description="Disordered" evidence="1">
    <location>
        <begin position="1"/>
        <end position="29"/>
    </location>
</feature>
<comment type="caution">
    <text evidence="2">The sequence shown here is derived from an EMBL/GenBank/DDBJ whole genome shotgun (WGS) entry which is preliminary data.</text>
</comment>
<proteinExistence type="predicted"/>